<evidence type="ECO:0000313" key="3">
    <source>
        <dbReference type="Proteomes" id="UP000591131"/>
    </source>
</evidence>
<dbReference type="EMBL" id="JAAPAO010000962">
    <property type="protein sequence ID" value="KAF4652114.1"/>
    <property type="molecule type" value="Genomic_DNA"/>
</dbReference>
<accession>A0A7J6KYY5</accession>
<dbReference type="InterPro" id="IPR012337">
    <property type="entry name" value="RNaseH-like_sf"/>
</dbReference>
<evidence type="ECO:0000313" key="2">
    <source>
        <dbReference type="EMBL" id="KAF4652114.1"/>
    </source>
</evidence>
<dbReference type="InterPro" id="IPR001584">
    <property type="entry name" value="Integrase_cat-core"/>
</dbReference>
<organism evidence="2 3">
    <name type="scientific">Perkinsus chesapeaki</name>
    <name type="common">Clam parasite</name>
    <name type="synonym">Perkinsus andrewsi</name>
    <dbReference type="NCBI Taxonomy" id="330153"/>
    <lineage>
        <taxon>Eukaryota</taxon>
        <taxon>Sar</taxon>
        <taxon>Alveolata</taxon>
        <taxon>Perkinsozoa</taxon>
        <taxon>Perkinsea</taxon>
        <taxon>Perkinsida</taxon>
        <taxon>Perkinsidae</taxon>
        <taxon>Perkinsus</taxon>
    </lineage>
</organism>
<evidence type="ECO:0000259" key="1">
    <source>
        <dbReference type="PROSITE" id="PS50994"/>
    </source>
</evidence>
<name>A0A7J6KYY5_PERCH</name>
<dbReference type="InterPro" id="IPR041588">
    <property type="entry name" value="Integrase_H2C2"/>
</dbReference>
<dbReference type="SUPFAM" id="SSF53098">
    <property type="entry name" value="Ribonuclease H-like"/>
    <property type="match status" value="1"/>
</dbReference>
<dbReference type="GO" id="GO:0015074">
    <property type="term" value="P:DNA integration"/>
    <property type="evidence" value="ECO:0007669"/>
    <property type="project" value="InterPro"/>
</dbReference>
<dbReference type="AlphaFoldDB" id="A0A7J6KYY5"/>
<dbReference type="PANTHER" id="PTHR37984">
    <property type="entry name" value="PROTEIN CBG26694"/>
    <property type="match status" value="1"/>
</dbReference>
<protein>
    <recommendedName>
        <fullName evidence="1">Integrase catalytic domain-containing protein</fullName>
    </recommendedName>
</protein>
<dbReference type="OrthoDB" id="10047254at2759"/>
<keyword evidence="3" id="KW-1185">Reference proteome</keyword>
<dbReference type="PANTHER" id="PTHR37984:SF5">
    <property type="entry name" value="PROTEIN NYNRIN-LIKE"/>
    <property type="match status" value="1"/>
</dbReference>
<dbReference type="Gene3D" id="1.10.340.70">
    <property type="match status" value="1"/>
</dbReference>
<gene>
    <name evidence="2" type="ORF">FOL47_011261</name>
</gene>
<reference evidence="2 3" key="1">
    <citation type="submission" date="2020-04" db="EMBL/GenBank/DDBJ databases">
        <title>Perkinsus chesapeaki whole genome sequence.</title>
        <authorList>
            <person name="Bogema D.R."/>
        </authorList>
    </citation>
    <scope>NUCLEOTIDE SEQUENCE [LARGE SCALE GENOMIC DNA]</scope>
    <source>
        <strain evidence="2">ATCC PRA-425</strain>
    </source>
</reference>
<dbReference type="Proteomes" id="UP000591131">
    <property type="component" value="Unassembled WGS sequence"/>
</dbReference>
<feature type="domain" description="Integrase catalytic" evidence="1">
    <location>
        <begin position="432"/>
        <end position="606"/>
    </location>
</feature>
<dbReference type="GO" id="GO:0003676">
    <property type="term" value="F:nucleic acid binding"/>
    <property type="evidence" value="ECO:0007669"/>
    <property type="project" value="InterPro"/>
</dbReference>
<sequence>MCPDGSASSSLASLSRPFYDLLLEYSAKGQGNSKRTKLRWDEDLQRAWDDLFSAVSLQPLRLHQYGELLPHDFVWVVTCDSSDRAGAGALWRCPRPGDLSSVDHAYLNEHAEIVDHWSESYHGAATRWPIFDRECYALVRSLVKFKTLIISTIGIPGVNAGTTTDYDLVVMSDNTTTLASWRNLSFPCDGVRGRRFITWQEKVYPLCHYRVLWRFIPGHSNFIADIFSRSLNSMVPIPQADLVCAILPNQGSPGDEANASPFSDVNLRRRLAELQKVDTSTLYSSVPLSDIYEAQRSIAEETDSDDSSPARKLCATGRFSLDEEGVLLVYIPVGDHQKWVPLLPEGGDFRDFQYLASDDDGPDGSKSISAREFTLWLVHDCSGHPGRTRSYNLLRDHCWFPGMANYVRRYCRICPYCAPRRLPHQPPPPMSFDPPPRRRFEAIAIDHVDPRRPAINGMDHILTITCLCSGFTMYCPMSTTSSAATAQVLFTSWISLVGWPSAILSDNGSTFTSSLWCDLGKICGLRLRRSTPYYPSSNGQVERKNGDLRRLLDFFPNEYRWDILCKLAQLLVNFTTESNSKPSPAMLSFGLGHGHPTPLHLLLPDSLQTGEITGLEVVSEDWNSLMDLKNNVMSNIAHWLDEFYGHRCDQRLTISDSQVASGSQVPTPLSSGQKVYWTPPRATNGRYPQQPVPAVVINCLMKRKGVYSIRRNSLKGLLTILIGELQVLR</sequence>
<dbReference type="InterPro" id="IPR050951">
    <property type="entry name" value="Retrovirus_Pol_polyprotein"/>
</dbReference>
<proteinExistence type="predicted"/>
<dbReference type="InterPro" id="IPR036397">
    <property type="entry name" value="RNaseH_sf"/>
</dbReference>
<dbReference type="Pfam" id="PF17921">
    <property type="entry name" value="Integrase_H2C2"/>
    <property type="match status" value="1"/>
</dbReference>
<dbReference type="Gene3D" id="3.30.420.10">
    <property type="entry name" value="Ribonuclease H-like superfamily/Ribonuclease H"/>
    <property type="match status" value="1"/>
</dbReference>
<comment type="caution">
    <text evidence="2">The sequence shown here is derived from an EMBL/GenBank/DDBJ whole genome shotgun (WGS) entry which is preliminary data.</text>
</comment>
<dbReference type="PROSITE" id="PS50994">
    <property type="entry name" value="INTEGRASE"/>
    <property type="match status" value="1"/>
</dbReference>